<organism evidence="1">
    <name type="scientific">Tectiviridae sp</name>
    <dbReference type="NCBI Taxonomy" id="2831614"/>
    <lineage>
        <taxon>Viruses</taxon>
        <taxon>Varidnaviria</taxon>
        <taxon>Bamfordvirae</taxon>
        <taxon>Preplasmiviricota</taxon>
        <taxon>Prepoliviricotina</taxon>
        <taxon>Tectiliviricetes</taxon>
        <taxon>Kalamavirales</taxon>
        <taxon>Tectiviridae</taxon>
    </lineage>
</organism>
<sequence>MTYFVNYINPDGSLNVADFSTKKKAQAFIDSNDVAIEAVVKSTKKGDMEVTHLFDIPYFADSAESDTENSEEYLAEQEQEYLENLDKNAEKHYIDTDDLEVKKQHLYIHEQELEHMIPKMWDKLYNHTPFAPYDEEYLKSLYQDLFNFDRENRWIVMHVSVDYDIWMQAYNEHNLISKLIAKIFAYIIEPFGYIENLIKPYTSNEILCYEKKWGELK</sequence>
<proteinExistence type="predicted"/>
<evidence type="ECO:0000313" key="1">
    <source>
        <dbReference type="EMBL" id="DAI59078.1"/>
    </source>
</evidence>
<dbReference type="EMBL" id="BK031033">
    <property type="protein sequence ID" value="DAI59078.1"/>
    <property type="molecule type" value="Genomic_DNA"/>
</dbReference>
<accession>A0A8S5VYA7</accession>
<protein>
    <submittedName>
        <fullName evidence="1">Uncharacterized protein</fullName>
    </submittedName>
</protein>
<name>A0A8S5VYA7_9VIRU</name>
<reference evidence="1" key="1">
    <citation type="journal article" date="2021" name="Proc. Natl. Acad. Sci. U.S.A.">
        <title>A Catalog of Tens of Thousands of Viruses from Human Metagenomes Reveals Hidden Associations with Chronic Diseases.</title>
        <authorList>
            <person name="Tisza M.J."/>
            <person name="Buck C.B."/>
        </authorList>
    </citation>
    <scope>NUCLEOTIDE SEQUENCE</scope>
    <source>
        <strain evidence="1">Ct3cV12</strain>
    </source>
</reference>